<proteinExistence type="predicted"/>
<keyword evidence="2" id="KW-0732">Signal</keyword>
<accession>A0ABD1YLP3</accession>
<feature type="signal peptide" evidence="2">
    <location>
        <begin position="1"/>
        <end position="18"/>
    </location>
</feature>
<keyword evidence="4" id="KW-1185">Reference proteome</keyword>
<name>A0ABD1YLP3_9MARC</name>
<feature type="region of interest" description="Disordered" evidence="1">
    <location>
        <begin position="61"/>
        <end position="93"/>
    </location>
</feature>
<evidence type="ECO:0000313" key="3">
    <source>
        <dbReference type="EMBL" id="KAL2631696.1"/>
    </source>
</evidence>
<dbReference type="Proteomes" id="UP001605036">
    <property type="component" value="Unassembled WGS sequence"/>
</dbReference>
<evidence type="ECO:0000256" key="1">
    <source>
        <dbReference type="SAM" id="MobiDB-lite"/>
    </source>
</evidence>
<dbReference type="EMBL" id="JBHFFA010000004">
    <property type="protein sequence ID" value="KAL2631696.1"/>
    <property type="molecule type" value="Genomic_DNA"/>
</dbReference>
<feature type="chain" id="PRO_5044792590" evidence="2">
    <location>
        <begin position="19"/>
        <end position="169"/>
    </location>
</feature>
<dbReference type="AlphaFoldDB" id="A0ABD1YLP3"/>
<gene>
    <name evidence="3" type="ORF">R1flu_016382</name>
</gene>
<feature type="compositionally biased region" description="Low complexity" evidence="1">
    <location>
        <begin position="61"/>
        <end position="74"/>
    </location>
</feature>
<evidence type="ECO:0000256" key="2">
    <source>
        <dbReference type="SAM" id="SignalP"/>
    </source>
</evidence>
<reference evidence="3 4" key="1">
    <citation type="submission" date="2024-09" db="EMBL/GenBank/DDBJ databases">
        <title>Chromosome-scale assembly of Riccia fluitans.</title>
        <authorList>
            <person name="Paukszto L."/>
            <person name="Sawicki J."/>
            <person name="Karawczyk K."/>
            <person name="Piernik-Szablinska J."/>
            <person name="Szczecinska M."/>
            <person name="Mazdziarz M."/>
        </authorList>
    </citation>
    <scope>NUCLEOTIDE SEQUENCE [LARGE SCALE GENOMIC DNA]</scope>
    <source>
        <strain evidence="3">Rf_01</strain>
        <tissue evidence="3">Aerial parts of the thallus</tissue>
    </source>
</reference>
<organism evidence="3 4">
    <name type="scientific">Riccia fluitans</name>
    <dbReference type="NCBI Taxonomy" id="41844"/>
    <lineage>
        <taxon>Eukaryota</taxon>
        <taxon>Viridiplantae</taxon>
        <taxon>Streptophyta</taxon>
        <taxon>Embryophyta</taxon>
        <taxon>Marchantiophyta</taxon>
        <taxon>Marchantiopsida</taxon>
        <taxon>Marchantiidae</taxon>
        <taxon>Marchantiales</taxon>
        <taxon>Ricciaceae</taxon>
        <taxon>Riccia</taxon>
    </lineage>
</organism>
<protein>
    <submittedName>
        <fullName evidence="3">Uncharacterized protein</fullName>
    </submittedName>
</protein>
<comment type="caution">
    <text evidence="3">The sequence shown here is derived from an EMBL/GenBank/DDBJ whole genome shotgun (WGS) entry which is preliminary data.</text>
</comment>
<sequence length="169" mass="18967">MLVELLFTSVVVLTSVYMCNMINTQGPEYYFGYRRLDSEDYNDSSSESEFHAYQLGSAEVSPRSSRWSSTTFSSDDSDADEREENLISTDSPTAELDYTLVGPSLPNGNQELVDGTITSAESDISETEIEYMDLDSPVNHRLDLDPKHTADLDEIPWIVNPLFQESTVN</sequence>
<evidence type="ECO:0000313" key="4">
    <source>
        <dbReference type="Proteomes" id="UP001605036"/>
    </source>
</evidence>